<dbReference type="EMBL" id="VSSQ01069884">
    <property type="protein sequence ID" value="MPN21815.1"/>
    <property type="molecule type" value="Genomic_DNA"/>
</dbReference>
<proteinExistence type="predicted"/>
<feature type="region of interest" description="Disordered" evidence="1">
    <location>
        <begin position="31"/>
        <end position="54"/>
    </location>
</feature>
<dbReference type="AlphaFoldDB" id="A0A645G586"/>
<evidence type="ECO:0000313" key="2">
    <source>
        <dbReference type="EMBL" id="MPN21815.1"/>
    </source>
</evidence>
<protein>
    <submittedName>
        <fullName evidence="2">Uncharacterized protein</fullName>
    </submittedName>
</protein>
<comment type="caution">
    <text evidence="2">The sequence shown here is derived from an EMBL/GenBank/DDBJ whole genome shotgun (WGS) entry which is preliminary data.</text>
</comment>
<organism evidence="2">
    <name type="scientific">bioreactor metagenome</name>
    <dbReference type="NCBI Taxonomy" id="1076179"/>
    <lineage>
        <taxon>unclassified sequences</taxon>
        <taxon>metagenomes</taxon>
        <taxon>ecological metagenomes</taxon>
    </lineage>
</organism>
<sequence length="54" mass="6061">MNSDKILRNQCGNTANQRDQKYAANGFQAAANNADNHKRQQDIKQRELQNNGSA</sequence>
<reference evidence="2" key="1">
    <citation type="submission" date="2019-08" db="EMBL/GenBank/DDBJ databases">
        <authorList>
            <person name="Kucharzyk K."/>
            <person name="Murdoch R.W."/>
            <person name="Higgins S."/>
            <person name="Loffler F."/>
        </authorList>
    </citation>
    <scope>NUCLEOTIDE SEQUENCE</scope>
</reference>
<gene>
    <name evidence="2" type="ORF">SDC9_169197</name>
</gene>
<name>A0A645G586_9ZZZZ</name>
<evidence type="ECO:0000256" key="1">
    <source>
        <dbReference type="SAM" id="MobiDB-lite"/>
    </source>
</evidence>
<accession>A0A645G586</accession>
<feature type="compositionally biased region" description="Basic and acidic residues" evidence="1">
    <location>
        <begin position="35"/>
        <end position="47"/>
    </location>
</feature>